<feature type="compositionally biased region" description="Polar residues" evidence="1">
    <location>
        <begin position="48"/>
        <end position="57"/>
    </location>
</feature>
<organism evidence="2 3">
    <name type="scientific">Hyphodiscus hymeniophilus</name>
    <dbReference type="NCBI Taxonomy" id="353542"/>
    <lineage>
        <taxon>Eukaryota</taxon>
        <taxon>Fungi</taxon>
        <taxon>Dikarya</taxon>
        <taxon>Ascomycota</taxon>
        <taxon>Pezizomycotina</taxon>
        <taxon>Leotiomycetes</taxon>
        <taxon>Helotiales</taxon>
        <taxon>Hyphodiscaceae</taxon>
        <taxon>Hyphodiscus</taxon>
    </lineage>
</organism>
<name>A0A9P6SPZ1_9HELO</name>
<dbReference type="AlphaFoldDB" id="A0A9P6SPZ1"/>
<feature type="region of interest" description="Disordered" evidence="1">
    <location>
        <begin position="48"/>
        <end position="100"/>
    </location>
</feature>
<proteinExistence type="predicted"/>
<comment type="caution">
    <text evidence="2">The sequence shown here is derived from an EMBL/GenBank/DDBJ whole genome shotgun (WGS) entry which is preliminary data.</text>
</comment>
<feature type="compositionally biased region" description="Polar residues" evidence="1">
    <location>
        <begin position="91"/>
        <end position="100"/>
    </location>
</feature>
<dbReference type="EMBL" id="VNKQ01000020">
    <property type="protein sequence ID" value="KAG0645105.1"/>
    <property type="molecule type" value="Genomic_DNA"/>
</dbReference>
<dbReference type="OrthoDB" id="1919336at2759"/>
<gene>
    <name evidence="2" type="ORF">D0Z07_9219</name>
</gene>
<feature type="compositionally biased region" description="Basic and acidic residues" evidence="1">
    <location>
        <begin position="58"/>
        <end position="78"/>
    </location>
</feature>
<evidence type="ECO:0000313" key="2">
    <source>
        <dbReference type="EMBL" id="KAG0645105.1"/>
    </source>
</evidence>
<reference evidence="2" key="1">
    <citation type="submission" date="2019-07" db="EMBL/GenBank/DDBJ databases">
        <title>Hyphodiscus hymeniophilus genome sequencing and assembly.</title>
        <authorList>
            <person name="Kramer G."/>
            <person name="Nodwell J."/>
        </authorList>
    </citation>
    <scope>NUCLEOTIDE SEQUENCE</scope>
    <source>
        <strain evidence="2">ATCC 34498</strain>
    </source>
</reference>
<accession>A0A9P6SPZ1</accession>
<sequence>MQSEAERKTWTSPASEAKLRFQEQSRLYKETKDYLLYQEYLQDFKNQYNLSGQGQRSSEARNEETDVDKPPDSTRDSASRQWGQIIPYATGGNTQAGSEQNFLPKVDRSDAIEHSSPATPLRPEYAIRNRAVSDHGYEENPNEDTNSLPATMTTRFQGSQYFRTVLST</sequence>
<evidence type="ECO:0000313" key="3">
    <source>
        <dbReference type="Proteomes" id="UP000785200"/>
    </source>
</evidence>
<dbReference type="Proteomes" id="UP000785200">
    <property type="component" value="Unassembled WGS sequence"/>
</dbReference>
<keyword evidence="3" id="KW-1185">Reference proteome</keyword>
<evidence type="ECO:0000256" key="1">
    <source>
        <dbReference type="SAM" id="MobiDB-lite"/>
    </source>
</evidence>
<protein>
    <submittedName>
        <fullName evidence="2">Uncharacterized protein</fullName>
    </submittedName>
</protein>